<dbReference type="Pfam" id="PF13772">
    <property type="entry name" value="AIG2_2"/>
    <property type="match status" value="1"/>
</dbReference>
<feature type="active site" description="Proton acceptor" evidence="2">
    <location>
        <position position="85"/>
    </location>
</feature>
<sequence length="172" mass="19590">MLKPNEFAYFAYGSNMSAPRLSDRIKPIRHIANGYLDGYQLTFDKVSKDGSGKCDCKRTGELGHRVWGVLFAIDADSLEALDKYEDAGRTYERQNIQVPTDQGVVAAVTYFATKLEPGLRPYHWYKYHVLYGAREAKLPPDYIAAIEQIEEIQDLDTARTKKNLAVYCDVRE</sequence>
<organism evidence="4 5">
    <name type="scientific">Paraburkholderia susongensis</name>
    <dbReference type="NCBI Taxonomy" id="1515439"/>
    <lineage>
        <taxon>Bacteria</taxon>
        <taxon>Pseudomonadati</taxon>
        <taxon>Pseudomonadota</taxon>
        <taxon>Betaproteobacteria</taxon>
        <taxon>Burkholderiales</taxon>
        <taxon>Burkholderiaceae</taxon>
        <taxon>Paraburkholderia</taxon>
    </lineage>
</organism>
<dbReference type="InterPro" id="IPR013024">
    <property type="entry name" value="GGCT-like"/>
</dbReference>
<keyword evidence="5" id="KW-1185">Reference proteome</keyword>
<dbReference type="OrthoDB" id="5401862at2"/>
<evidence type="ECO:0000256" key="1">
    <source>
        <dbReference type="ARBA" id="ARBA00023239"/>
    </source>
</evidence>
<keyword evidence="1" id="KW-0456">Lyase</keyword>
<dbReference type="GO" id="GO:0003839">
    <property type="term" value="F:gamma-glutamylcyclotransferase activity"/>
    <property type="evidence" value="ECO:0007669"/>
    <property type="project" value="InterPro"/>
</dbReference>
<dbReference type="InterPro" id="IPR036568">
    <property type="entry name" value="GGCT-like_sf"/>
</dbReference>
<dbReference type="RefSeq" id="WP_085483361.1">
    <property type="nucleotide sequence ID" value="NZ_FXAT01000003.1"/>
</dbReference>
<dbReference type="EMBL" id="FXAT01000003">
    <property type="protein sequence ID" value="SMG39812.1"/>
    <property type="molecule type" value="Genomic_DNA"/>
</dbReference>
<evidence type="ECO:0000313" key="4">
    <source>
        <dbReference type="EMBL" id="SMG39812.1"/>
    </source>
</evidence>
<dbReference type="InterPro" id="IPR017939">
    <property type="entry name" value="G-Glutamylcylcotransferase"/>
</dbReference>
<evidence type="ECO:0000256" key="3">
    <source>
        <dbReference type="PIRSR" id="PIRSR617939-2"/>
    </source>
</evidence>
<feature type="binding site" evidence="3">
    <location>
        <begin position="9"/>
        <end position="14"/>
    </location>
    <ligand>
        <name>substrate</name>
    </ligand>
</feature>
<evidence type="ECO:0000313" key="5">
    <source>
        <dbReference type="Proteomes" id="UP000193228"/>
    </source>
</evidence>
<dbReference type="PANTHER" id="PTHR12935">
    <property type="entry name" value="GAMMA-GLUTAMYLCYCLOTRANSFERASE"/>
    <property type="match status" value="1"/>
</dbReference>
<dbReference type="CDD" id="cd06661">
    <property type="entry name" value="GGCT_like"/>
    <property type="match status" value="1"/>
</dbReference>
<gene>
    <name evidence="4" type="ORF">SAMN06265784_103713</name>
</gene>
<feature type="binding site" evidence="3">
    <location>
        <position position="125"/>
    </location>
    <ligand>
        <name>substrate</name>
    </ligand>
</feature>
<dbReference type="AlphaFoldDB" id="A0A1X7KFM9"/>
<dbReference type="SUPFAM" id="SSF110857">
    <property type="entry name" value="Gamma-glutamyl cyclotransferase-like"/>
    <property type="match status" value="1"/>
</dbReference>
<reference evidence="5" key="1">
    <citation type="submission" date="2017-04" db="EMBL/GenBank/DDBJ databases">
        <authorList>
            <person name="Varghese N."/>
            <person name="Submissions S."/>
        </authorList>
    </citation>
    <scope>NUCLEOTIDE SEQUENCE [LARGE SCALE GENOMIC DNA]</scope>
    <source>
        <strain evidence="5">LMG 29540</strain>
    </source>
</reference>
<dbReference type="Proteomes" id="UP000193228">
    <property type="component" value="Unassembled WGS sequence"/>
</dbReference>
<accession>A0A1X7KFM9</accession>
<dbReference type="STRING" id="1515439.SAMN06265784_103713"/>
<evidence type="ECO:0000256" key="2">
    <source>
        <dbReference type="PIRSR" id="PIRSR617939-1"/>
    </source>
</evidence>
<dbReference type="Gene3D" id="3.10.490.10">
    <property type="entry name" value="Gamma-glutamyl cyclotransferase-like"/>
    <property type="match status" value="1"/>
</dbReference>
<proteinExistence type="predicted"/>
<protein>
    <submittedName>
        <fullName evidence="4">AIG2-like family protein</fullName>
    </submittedName>
</protein>
<dbReference type="PANTHER" id="PTHR12935:SF0">
    <property type="entry name" value="GAMMA-GLUTAMYLCYCLOTRANSFERASE"/>
    <property type="match status" value="1"/>
</dbReference>
<name>A0A1X7KFM9_9BURK</name>